<dbReference type="KEGG" id="gcr:GcLGCM259_1955"/>
<protein>
    <submittedName>
        <fullName evidence="2">Acetyltransferase (GNAT) family protein</fullName>
    </submittedName>
</protein>
<gene>
    <name evidence="2" type="ORF">GcLGCM259_1955</name>
</gene>
<dbReference type="InterPro" id="IPR000182">
    <property type="entry name" value="GNAT_dom"/>
</dbReference>
<evidence type="ECO:0000313" key="2">
    <source>
        <dbReference type="EMBL" id="QCY47670.1"/>
    </source>
</evidence>
<dbReference type="SUPFAM" id="SSF55729">
    <property type="entry name" value="Acyl-CoA N-acyltransferases (Nat)"/>
    <property type="match status" value="1"/>
</dbReference>
<organism evidence="2 3">
    <name type="scientific">Glutamicibacter creatinolyticus</name>
    <dbReference type="NCBI Taxonomy" id="162496"/>
    <lineage>
        <taxon>Bacteria</taxon>
        <taxon>Bacillati</taxon>
        <taxon>Actinomycetota</taxon>
        <taxon>Actinomycetes</taxon>
        <taxon>Micrococcales</taxon>
        <taxon>Micrococcaceae</taxon>
        <taxon>Glutamicibacter</taxon>
    </lineage>
</organism>
<dbReference type="PROSITE" id="PS51186">
    <property type="entry name" value="GNAT"/>
    <property type="match status" value="1"/>
</dbReference>
<evidence type="ECO:0000313" key="3">
    <source>
        <dbReference type="Proteomes" id="UP000307000"/>
    </source>
</evidence>
<evidence type="ECO:0000259" key="1">
    <source>
        <dbReference type="PROSITE" id="PS51186"/>
    </source>
</evidence>
<name>A0A5B7WWQ8_9MICC</name>
<dbReference type="CDD" id="cd04301">
    <property type="entry name" value="NAT_SF"/>
    <property type="match status" value="1"/>
</dbReference>
<dbReference type="Proteomes" id="UP000307000">
    <property type="component" value="Chromosome"/>
</dbReference>
<accession>A0A5B7WWQ8</accession>
<proteinExistence type="predicted"/>
<sequence length="173" mass="18897">MSWQVRPFELADEQQALAAQAELQADDFDFLVGRGAKESWADFVDRLEANRQGVGLPDGWVASGTFGGFIDGRLVGRVGVRYELNDYLREFAGHIGYGVRPDFRGQGVATRLCRFALAELAQRGIKQALITCNETNAASRATIERCGGVPDAAQPAVVYNGDTTVLRFWVPTA</sequence>
<keyword evidence="2" id="KW-0808">Transferase</keyword>
<dbReference type="Gene3D" id="3.40.630.30">
    <property type="match status" value="1"/>
</dbReference>
<dbReference type="AlphaFoldDB" id="A0A5B7WWQ8"/>
<keyword evidence="3" id="KW-1185">Reference proteome</keyword>
<dbReference type="Pfam" id="PF00583">
    <property type="entry name" value="Acetyltransf_1"/>
    <property type="match status" value="1"/>
</dbReference>
<dbReference type="InterPro" id="IPR016181">
    <property type="entry name" value="Acyl_CoA_acyltransferase"/>
</dbReference>
<dbReference type="EMBL" id="CP034412">
    <property type="protein sequence ID" value="QCY47670.1"/>
    <property type="molecule type" value="Genomic_DNA"/>
</dbReference>
<dbReference type="GO" id="GO:0016747">
    <property type="term" value="F:acyltransferase activity, transferring groups other than amino-acyl groups"/>
    <property type="evidence" value="ECO:0007669"/>
    <property type="project" value="InterPro"/>
</dbReference>
<dbReference type="PANTHER" id="PTHR39173">
    <property type="entry name" value="ACETYLTRANSFERASE"/>
    <property type="match status" value="1"/>
</dbReference>
<reference evidence="2 3" key="1">
    <citation type="submission" date="2018-12" db="EMBL/GenBank/DDBJ databases">
        <title>Complete Genome Sequence of Glutamicibacter creatinolyticus strain LGCM259,isolated from an abscess of a 12-year-old mare in Italy.</title>
        <authorList>
            <person name="Santos R.G."/>
            <person name="Silva A.L."/>
            <person name="Seyffert N."/>
            <person name="Castro T.L.P."/>
            <person name="Attili A.R."/>
            <person name="Rifici C."/>
            <person name="Mazzullo G."/>
            <person name="Brenig B."/>
            <person name="Venanzi F."/>
            <person name="Azevedo V."/>
        </authorList>
    </citation>
    <scope>NUCLEOTIDE SEQUENCE [LARGE SCALE GENOMIC DNA]</scope>
    <source>
        <strain evidence="2 3">LGCM 259</strain>
    </source>
</reference>
<dbReference type="PANTHER" id="PTHR39173:SF1">
    <property type="entry name" value="ACETYLTRANSFERASE"/>
    <property type="match status" value="1"/>
</dbReference>
<feature type="domain" description="N-acetyltransferase" evidence="1">
    <location>
        <begin position="6"/>
        <end position="171"/>
    </location>
</feature>